<dbReference type="SUPFAM" id="SSF110916">
    <property type="entry name" value="Peptidyl-tRNA hydrolase domain-like"/>
    <property type="match status" value="1"/>
</dbReference>
<dbReference type="STRING" id="78410.A0A0P7AUE4"/>
<protein>
    <recommendedName>
        <fullName evidence="2">Prokaryotic-type class I peptide chain release factors domain-containing protein</fullName>
    </recommendedName>
</protein>
<feature type="compositionally biased region" description="Basic and acidic residues" evidence="1">
    <location>
        <begin position="156"/>
        <end position="166"/>
    </location>
</feature>
<proteinExistence type="predicted"/>
<feature type="domain" description="Prokaryotic-type class I peptide chain release factors" evidence="2">
    <location>
        <begin position="64"/>
        <end position="164"/>
    </location>
</feature>
<organism evidence="3 4">
    <name type="scientific">Neonectria ditissima</name>
    <dbReference type="NCBI Taxonomy" id="78410"/>
    <lineage>
        <taxon>Eukaryota</taxon>
        <taxon>Fungi</taxon>
        <taxon>Dikarya</taxon>
        <taxon>Ascomycota</taxon>
        <taxon>Pezizomycotina</taxon>
        <taxon>Sordariomycetes</taxon>
        <taxon>Hypocreomycetidae</taxon>
        <taxon>Hypocreales</taxon>
        <taxon>Nectriaceae</taxon>
        <taxon>Neonectria</taxon>
    </lineage>
</organism>
<evidence type="ECO:0000259" key="2">
    <source>
        <dbReference type="Pfam" id="PF00472"/>
    </source>
</evidence>
<dbReference type="GO" id="GO:0004045">
    <property type="term" value="F:peptidyl-tRNA hydrolase activity"/>
    <property type="evidence" value="ECO:0007669"/>
    <property type="project" value="TreeGrafter"/>
</dbReference>
<feature type="region of interest" description="Disordered" evidence="1">
    <location>
        <begin position="149"/>
        <end position="178"/>
    </location>
</feature>
<dbReference type="OrthoDB" id="270639at2759"/>
<dbReference type="GO" id="GO:0070126">
    <property type="term" value="P:mitochondrial translational termination"/>
    <property type="evidence" value="ECO:0007669"/>
    <property type="project" value="TreeGrafter"/>
</dbReference>
<dbReference type="GO" id="GO:0016150">
    <property type="term" value="F:translation release factor activity, codon nonspecific"/>
    <property type="evidence" value="ECO:0007669"/>
    <property type="project" value="TreeGrafter"/>
</dbReference>
<evidence type="ECO:0000256" key="1">
    <source>
        <dbReference type="SAM" id="MobiDB-lite"/>
    </source>
</evidence>
<dbReference type="AlphaFoldDB" id="A0A0P7AUE4"/>
<sequence>MLQRQAIRPLMPWTHSLGRWSNTLSPARFKRYQAFEAELDRDALAEARSWYQSFSPAQLPRGNITYARSSGPGGQHVNKTETKAITAYPVKDLLSVLPKSLHSSIRESKYYTANSDSLTFQAQTSRSRDANAEDNRKKLVDEVTRIYYEATPAETSEEKKQKHKDMFGLPRRRPPKEV</sequence>
<dbReference type="Pfam" id="PF00472">
    <property type="entry name" value="RF-1"/>
    <property type="match status" value="1"/>
</dbReference>
<dbReference type="Gene3D" id="3.30.160.20">
    <property type="match status" value="1"/>
</dbReference>
<dbReference type="GO" id="GO:0005762">
    <property type="term" value="C:mitochondrial large ribosomal subunit"/>
    <property type="evidence" value="ECO:0007669"/>
    <property type="project" value="TreeGrafter"/>
</dbReference>
<evidence type="ECO:0000313" key="3">
    <source>
        <dbReference type="EMBL" id="KPM36970.1"/>
    </source>
</evidence>
<dbReference type="Proteomes" id="UP000050424">
    <property type="component" value="Unassembled WGS sequence"/>
</dbReference>
<dbReference type="EMBL" id="LKCW01000182">
    <property type="protein sequence ID" value="KPM36970.1"/>
    <property type="molecule type" value="Genomic_DNA"/>
</dbReference>
<dbReference type="InterPro" id="IPR052104">
    <property type="entry name" value="Mito_Release_Factor_mL62"/>
</dbReference>
<dbReference type="PANTHER" id="PTHR11075">
    <property type="entry name" value="PEPTIDE CHAIN RELEASE FACTOR"/>
    <property type="match status" value="1"/>
</dbReference>
<gene>
    <name evidence="3" type="ORF">AK830_g9602</name>
</gene>
<dbReference type="PANTHER" id="PTHR11075:SF54">
    <property type="entry name" value="LARGE RIBOSOMAL SUBUNIT PROTEIN ML62"/>
    <property type="match status" value="1"/>
</dbReference>
<evidence type="ECO:0000313" key="4">
    <source>
        <dbReference type="Proteomes" id="UP000050424"/>
    </source>
</evidence>
<accession>A0A0P7AUE4</accession>
<keyword evidence="4" id="KW-1185">Reference proteome</keyword>
<reference evidence="3 4" key="1">
    <citation type="submission" date="2015-09" db="EMBL/GenBank/DDBJ databases">
        <title>Draft genome of a European isolate of the apple canker pathogen Neonectria ditissima.</title>
        <authorList>
            <person name="Gomez-Cortecero A."/>
            <person name="Harrison R.J."/>
            <person name="Armitage A.D."/>
        </authorList>
    </citation>
    <scope>NUCLEOTIDE SEQUENCE [LARGE SCALE GENOMIC DNA]</scope>
    <source>
        <strain evidence="3 4">R09/05</strain>
    </source>
</reference>
<name>A0A0P7AUE4_9HYPO</name>
<dbReference type="InterPro" id="IPR000352">
    <property type="entry name" value="Pep_chain_release_fac_I"/>
</dbReference>
<comment type="caution">
    <text evidence="3">The sequence shown here is derived from an EMBL/GenBank/DDBJ whole genome shotgun (WGS) entry which is preliminary data.</text>
</comment>